<dbReference type="Proteomes" id="UP000533641">
    <property type="component" value="Unassembled WGS sequence"/>
</dbReference>
<dbReference type="AlphaFoldDB" id="A0A7W6RJ01"/>
<dbReference type="RefSeq" id="WP_183922767.1">
    <property type="nucleotide sequence ID" value="NZ_JACIGM010000001.1"/>
</dbReference>
<sequence length="72" mass="8248">MTQRCTSEDSVILIAAKEVSRLTSLSRTQIDRYRMDGRFPVPVVLGGKRMAFVKAEVIAWIEDRIANHRKKT</sequence>
<dbReference type="Gene3D" id="1.10.238.160">
    <property type="match status" value="1"/>
</dbReference>
<dbReference type="InterPro" id="IPR009061">
    <property type="entry name" value="DNA-bd_dom_put_sf"/>
</dbReference>
<comment type="caution">
    <text evidence="1">The sequence shown here is derived from an EMBL/GenBank/DDBJ whole genome shotgun (WGS) entry which is preliminary data.</text>
</comment>
<dbReference type="InterPro" id="IPR010260">
    <property type="entry name" value="AlpA"/>
</dbReference>
<dbReference type="Pfam" id="PF05930">
    <property type="entry name" value="Phage_AlpA"/>
    <property type="match status" value="1"/>
</dbReference>
<dbReference type="EMBL" id="JACIGM010000001">
    <property type="protein sequence ID" value="MBB4272823.1"/>
    <property type="molecule type" value="Genomic_DNA"/>
</dbReference>
<organism evidence="1 2">
    <name type="scientific">Rhizobium mongolense</name>
    <dbReference type="NCBI Taxonomy" id="57676"/>
    <lineage>
        <taxon>Bacteria</taxon>
        <taxon>Pseudomonadati</taxon>
        <taxon>Pseudomonadota</taxon>
        <taxon>Alphaproteobacteria</taxon>
        <taxon>Hyphomicrobiales</taxon>
        <taxon>Rhizobiaceae</taxon>
        <taxon>Rhizobium/Agrobacterium group</taxon>
        <taxon>Rhizobium</taxon>
    </lineage>
</organism>
<gene>
    <name evidence="1" type="ORF">GGE12_000565</name>
</gene>
<name>A0A7W6RJ01_9HYPH</name>
<dbReference type="SUPFAM" id="SSF46955">
    <property type="entry name" value="Putative DNA-binding domain"/>
    <property type="match status" value="1"/>
</dbReference>
<protein>
    <submittedName>
        <fullName evidence="1">Prophage regulatory protein</fullName>
    </submittedName>
</protein>
<proteinExistence type="predicted"/>
<evidence type="ECO:0000313" key="2">
    <source>
        <dbReference type="Proteomes" id="UP000533641"/>
    </source>
</evidence>
<evidence type="ECO:0000313" key="1">
    <source>
        <dbReference type="EMBL" id="MBB4272823.1"/>
    </source>
</evidence>
<accession>A0A7W6RJ01</accession>
<reference evidence="1 2" key="1">
    <citation type="submission" date="2020-08" db="EMBL/GenBank/DDBJ databases">
        <title>Genomic Encyclopedia of Type Strains, Phase IV (KMG-V): Genome sequencing to study the core and pangenomes of soil and plant-associated prokaryotes.</title>
        <authorList>
            <person name="Whitman W."/>
        </authorList>
    </citation>
    <scope>NUCLEOTIDE SEQUENCE [LARGE SCALE GENOMIC DNA]</scope>
    <source>
        <strain evidence="1 2">SEMIA 402</strain>
    </source>
</reference>